<gene>
    <name evidence="1" type="ORF">JCM19232_4932</name>
    <name evidence="2" type="ORF">JCM19241_4943</name>
</gene>
<protein>
    <submittedName>
        <fullName evidence="2">Uncharacterized protein</fullName>
    </submittedName>
</protein>
<reference evidence="1 4" key="1">
    <citation type="submission" date="2015-01" db="EMBL/GenBank/DDBJ databases">
        <title>Vibrio sp. C5 JCM 19232 whole genome shotgun sequence.</title>
        <authorList>
            <person name="Sawabe T."/>
            <person name="Meirelles P."/>
            <person name="Feng G."/>
            <person name="Sayaka M."/>
            <person name="Hattori M."/>
            <person name="Ohkuma M."/>
        </authorList>
    </citation>
    <scope>NUCLEOTIDE SEQUENCE [LARGE SCALE GENOMIC DNA]</scope>
    <source>
        <strain evidence="1 4">JCM19232</strain>
    </source>
</reference>
<dbReference type="Proteomes" id="UP000031666">
    <property type="component" value="Unassembled WGS sequence"/>
</dbReference>
<organism evidence="2 3">
    <name type="scientific">Vibrio ishigakensis</name>
    <dbReference type="NCBI Taxonomy" id="1481914"/>
    <lineage>
        <taxon>Bacteria</taxon>
        <taxon>Pseudomonadati</taxon>
        <taxon>Pseudomonadota</taxon>
        <taxon>Gammaproteobacteria</taxon>
        <taxon>Vibrionales</taxon>
        <taxon>Vibrionaceae</taxon>
        <taxon>Vibrio</taxon>
    </lineage>
</organism>
<dbReference type="EMBL" id="BBSA01000021">
    <property type="protein sequence ID" value="GAM65585.1"/>
    <property type="molecule type" value="Genomic_DNA"/>
</dbReference>
<proteinExistence type="predicted"/>
<accession>A0A0B8PF36</accession>
<evidence type="ECO:0000313" key="3">
    <source>
        <dbReference type="Proteomes" id="UP000031666"/>
    </source>
</evidence>
<dbReference type="STRING" id="1481914.JCM19241_4943"/>
<evidence type="ECO:0000313" key="4">
    <source>
        <dbReference type="Proteomes" id="UP000031670"/>
    </source>
</evidence>
<sequence>MQDISREQGDINLSERRKDYQEQALSQQATDLIQRDKTRFCIRV</sequence>
<dbReference type="EMBL" id="BBSC01000002">
    <property type="protein sequence ID" value="GAM73747.1"/>
    <property type="molecule type" value="Genomic_DNA"/>
</dbReference>
<reference evidence="2 3" key="2">
    <citation type="submission" date="2015-01" db="EMBL/GenBank/DDBJ databases">
        <title>Vibrio sp. C94 JCM 19241 whole genome shotgun sequence.</title>
        <authorList>
            <person name="Sawabe T."/>
            <person name="Meirelles P."/>
            <person name="Feng G."/>
            <person name="Sayaka M."/>
            <person name="Hattori M."/>
            <person name="Ohkuma M."/>
        </authorList>
    </citation>
    <scope>NUCLEOTIDE SEQUENCE [LARGE SCALE GENOMIC DNA]</scope>
    <source>
        <strain evidence="3">JCM 19241</strain>
        <strain evidence="2">JCM19241</strain>
    </source>
</reference>
<comment type="caution">
    <text evidence="2">The sequence shown here is derived from an EMBL/GenBank/DDBJ whole genome shotgun (WGS) entry which is preliminary data.</text>
</comment>
<name>A0A0B8Q9V9_9VIBR</name>
<reference evidence="3 4" key="3">
    <citation type="submission" date="2015-01" db="EMBL/GenBank/DDBJ databases">
        <authorList>
            <consortium name="NBRP consortium"/>
            <person name="Sawabe T."/>
            <person name="Meirelles P."/>
            <person name="Feng G."/>
            <person name="Sayaka M."/>
            <person name="Hattori M."/>
            <person name="Ohkuma M."/>
        </authorList>
    </citation>
    <scope>NUCLEOTIDE SEQUENCE [LARGE SCALE GENOMIC DNA]</scope>
    <source>
        <strain evidence="3">JCM 19241</strain>
        <strain evidence="1 4">JCM19232</strain>
        <strain evidence="2">JCM19241</strain>
    </source>
</reference>
<accession>A0A0B8Q9V9</accession>
<evidence type="ECO:0000313" key="1">
    <source>
        <dbReference type="EMBL" id="GAM65585.1"/>
    </source>
</evidence>
<dbReference type="AlphaFoldDB" id="A0A0B8Q9V9"/>
<dbReference type="Proteomes" id="UP000031670">
    <property type="component" value="Unassembled WGS sequence"/>
</dbReference>
<evidence type="ECO:0000313" key="2">
    <source>
        <dbReference type="EMBL" id="GAM73747.1"/>
    </source>
</evidence>